<keyword evidence="2" id="KW-0540">Nuclease</keyword>
<proteinExistence type="predicted"/>
<dbReference type="EMBL" id="NXLT01000002">
    <property type="protein sequence ID" value="RDU67978.1"/>
    <property type="molecule type" value="Genomic_DNA"/>
</dbReference>
<keyword evidence="2" id="KW-0378">Hydrolase</keyword>
<dbReference type="Proteomes" id="UP000256514">
    <property type="component" value="Unassembled WGS sequence"/>
</dbReference>
<organism evidence="2 3">
    <name type="scientific">Helicobacter equorum</name>
    <dbReference type="NCBI Taxonomy" id="361872"/>
    <lineage>
        <taxon>Bacteria</taxon>
        <taxon>Pseudomonadati</taxon>
        <taxon>Campylobacterota</taxon>
        <taxon>Epsilonproteobacteria</taxon>
        <taxon>Campylobacterales</taxon>
        <taxon>Helicobacteraceae</taxon>
        <taxon>Helicobacter</taxon>
    </lineage>
</organism>
<dbReference type="GO" id="GO:0004519">
    <property type="term" value="F:endonuclease activity"/>
    <property type="evidence" value="ECO:0007669"/>
    <property type="project" value="UniProtKB-KW"/>
</dbReference>
<evidence type="ECO:0000313" key="3">
    <source>
        <dbReference type="Proteomes" id="UP000256514"/>
    </source>
</evidence>
<comment type="caution">
    <text evidence="2">The sequence shown here is derived from an EMBL/GenBank/DDBJ whole genome shotgun (WGS) entry which is preliminary data.</text>
</comment>
<evidence type="ECO:0000313" key="2">
    <source>
        <dbReference type="EMBL" id="RDU67978.1"/>
    </source>
</evidence>
<evidence type="ECO:0000259" key="1">
    <source>
        <dbReference type="Pfam" id="PF18643"/>
    </source>
</evidence>
<keyword evidence="2" id="KW-0255">Endonuclease</keyword>
<feature type="domain" description="BsaWI restriction endonuclease type 2" evidence="1">
    <location>
        <begin position="103"/>
        <end position="206"/>
    </location>
</feature>
<dbReference type="OrthoDB" id="9810465at2"/>
<sequence>MKPYEKISINFKNFLEAKGQEAYKNLKIFFDAQKQEFYNDKIAELQNNGVDKQEAVIKARQAWVSVVGRALELVIEILIQDFCHKHNIKTTNDKTLRSKKLSGELDSVKRALLVHFGEYSLLPDGDIILYKIKPQIKVLAILSIKNSFRERYTETPYWKLKLKESTLTQHIKVFMITPDNDDEISFCENPKKPRIVMEYELDGIYLAKSEFDSSSKIKGIESLVQDFERLL</sequence>
<protein>
    <submittedName>
        <fullName evidence="2">Endonuclease</fullName>
    </submittedName>
</protein>
<dbReference type="Pfam" id="PF18643">
    <property type="entry name" value="RE_BsaWI"/>
    <property type="match status" value="1"/>
</dbReference>
<reference evidence="2 3" key="1">
    <citation type="submission" date="2018-04" db="EMBL/GenBank/DDBJ databases">
        <title>Novel Campyloabacter and Helicobacter Species and Strains.</title>
        <authorList>
            <person name="Mannion A.J."/>
            <person name="Shen Z."/>
            <person name="Fox J.G."/>
        </authorList>
    </citation>
    <scope>NUCLEOTIDE SEQUENCE [LARGE SCALE GENOMIC DNA]</scope>
    <source>
        <strain evidence="2 3">MIT 12-6600</strain>
    </source>
</reference>
<dbReference type="InterPro" id="IPR041551">
    <property type="entry name" value="RE_BsaWI"/>
</dbReference>
<dbReference type="AlphaFoldDB" id="A0A3D8IRQ7"/>
<dbReference type="RefSeq" id="WP_115570781.1">
    <property type="nucleotide sequence ID" value="NZ_NXLT01000002.1"/>
</dbReference>
<name>A0A3D8IRQ7_9HELI</name>
<accession>A0A3D8IRQ7</accession>
<keyword evidence="3" id="KW-1185">Reference proteome</keyword>
<gene>
    <name evidence="2" type="ORF">CQA54_03385</name>
</gene>